<name>A0A3E4PWW2_9FIRM</name>
<evidence type="ECO:0000259" key="5">
    <source>
        <dbReference type="Pfam" id="PF13407"/>
    </source>
</evidence>
<dbReference type="GO" id="GO:0030313">
    <property type="term" value="C:cell envelope"/>
    <property type="evidence" value="ECO:0007669"/>
    <property type="project" value="UniProtKB-SubCell"/>
</dbReference>
<evidence type="ECO:0000256" key="2">
    <source>
        <dbReference type="ARBA" id="ARBA00007639"/>
    </source>
</evidence>
<accession>A0A3E4PWW2</accession>
<evidence type="ECO:0000256" key="4">
    <source>
        <dbReference type="SAM" id="SignalP"/>
    </source>
</evidence>
<dbReference type="PROSITE" id="PS51257">
    <property type="entry name" value="PROKAR_LIPOPROTEIN"/>
    <property type="match status" value="1"/>
</dbReference>
<comment type="similarity">
    <text evidence="2">Belongs to the bacterial solute-binding protein 2 family.</text>
</comment>
<dbReference type="RefSeq" id="WP_117659386.1">
    <property type="nucleotide sequence ID" value="NZ_QSRA01000006.1"/>
</dbReference>
<dbReference type="GO" id="GO:0030246">
    <property type="term" value="F:carbohydrate binding"/>
    <property type="evidence" value="ECO:0007669"/>
    <property type="project" value="UniProtKB-ARBA"/>
</dbReference>
<dbReference type="PANTHER" id="PTHR46847">
    <property type="entry name" value="D-ALLOSE-BINDING PERIPLASMIC PROTEIN-RELATED"/>
    <property type="match status" value="1"/>
</dbReference>
<dbReference type="PANTHER" id="PTHR46847:SF4">
    <property type="entry name" value="AUTOINDUCER 2-BINDING PROTEIN LSRB"/>
    <property type="match status" value="1"/>
</dbReference>
<feature type="domain" description="Periplasmic binding protein" evidence="5">
    <location>
        <begin position="43"/>
        <end position="295"/>
    </location>
</feature>
<keyword evidence="3 4" id="KW-0732">Signal</keyword>
<feature type="chain" id="PRO_5017690629" description="Periplasmic binding protein domain-containing protein" evidence="4">
    <location>
        <begin position="27"/>
        <end position="362"/>
    </location>
</feature>
<reference evidence="6" key="1">
    <citation type="submission" date="2018-08" db="EMBL/GenBank/DDBJ databases">
        <title>A genome reference for cultivated species of the human gut microbiota.</title>
        <authorList>
            <person name="Zou Y."/>
            <person name="Xue W."/>
            <person name="Luo G."/>
        </authorList>
    </citation>
    <scope>NUCLEOTIDE SEQUENCE [LARGE SCALE GENOMIC DNA]</scope>
    <source>
        <strain evidence="6">TF09-3</strain>
    </source>
</reference>
<dbReference type="AlphaFoldDB" id="A0A3E4PWW2"/>
<comment type="caution">
    <text evidence="6">The sequence shown here is derived from an EMBL/GenBank/DDBJ whole genome shotgun (WGS) entry which is preliminary data.</text>
</comment>
<feature type="signal peptide" evidence="4">
    <location>
        <begin position="1"/>
        <end position="26"/>
    </location>
</feature>
<proteinExistence type="inferred from homology"/>
<dbReference type="Pfam" id="PF13407">
    <property type="entry name" value="Peripla_BP_4"/>
    <property type="match status" value="1"/>
</dbReference>
<protein>
    <recommendedName>
        <fullName evidence="5">Periplasmic binding protein domain-containing protein</fullName>
    </recommendedName>
</protein>
<evidence type="ECO:0000256" key="3">
    <source>
        <dbReference type="ARBA" id="ARBA00022729"/>
    </source>
</evidence>
<dbReference type="SUPFAM" id="SSF53822">
    <property type="entry name" value="Periplasmic binding protein-like I"/>
    <property type="match status" value="1"/>
</dbReference>
<dbReference type="EMBL" id="QSRA01000006">
    <property type="protein sequence ID" value="RGK84586.1"/>
    <property type="molecule type" value="Genomic_DNA"/>
</dbReference>
<comment type="subcellular location">
    <subcellularLocation>
        <location evidence="1">Cell envelope</location>
    </subcellularLocation>
</comment>
<dbReference type="Gene3D" id="3.40.50.2300">
    <property type="match status" value="2"/>
</dbReference>
<dbReference type="CDD" id="cd19998">
    <property type="entry name" value="PBP1_ABC_sugar_binding-like"/>
    <property type="match status" value="1"/>
</dbReference>
<dbReference type="InterPro" id="IPR028082">
    <property type="entry name" value="Peripla_BP_I"/>
</dbReference>
<evidence type="ECO:0000313" key="6">
    <source>
        <dbReference type="EMBL" id="RGK84586.1"/>
    </source>
</evidence>
<sequence length="362" mass="38632">MKKIVSVLISVVMCIGLLVGCGSSNGSSSDSSKSSDSEGKYKIAVSNAYMGNDWRQLMIKCLEVAATKEPYKNKVDLKVVNSENSAEAQASAIDALVEQGYDAILIDASSSAALLPAINRAIAQGITIVTFDSVVDGEGIYTVQTDFETMVEAWAKYLVTKCGTGAKIAVDTGMPGSTNGNTIYEAAMKVFKENNMNIVAEYASEYADGVCQEQLASVLAANPDLDGIFCQAYVESCYTALKQAGMDLIPCAAFDTNLGMETALNNDMDVIIGNNCPGIGVIALDNAVKILDGEKVEQDTFVTSGLFVNDKDKNIDVGLPTTVIEEGVNCWENQVDGLDWPVLPDDFKTLTLTVEEISDFSK</sequence>
<dbReference type="Proteomes" id="UP000261324">
    <property type="component" value="Unassembled WGS sequence"/>
</dbReference>
<dbReference type="InterPro" id="IPR025997">
    <property type="entry name" value="SBP_2_dom"/>
</dbReference>
<gene>
    <name evidence="6" type="ORF">DXC93_05955</name>
</gene>
<organism evidence="6">
    <name type="scientific">Dorea formicigenerans</name>
    <dbReference type="NCBI Taxonomy" id="39486"/>
    <lineage>
        <taxon>Bacteria</taxon>
        <taxon>Bacillati</taxon>
        <taxon>Bacillota</taxon>
        <taxon>Clostridia</taxon>
        <taxon>Lachnospirales</taxon>
        <taxon>Lachnospiraceae</taxon>
        <taxon>Dorea</taxon>
    </lineage>
</organism>
<evidence type="ECO:0000256" key="1">
    <source>
        <dbReference type="ARBA" id="ARBA00004196"/>
    </source>
</evidence>